<protein>
    <recommendedName>
        <fullName evidence="1">DEAD/DEAH-box helicase domain-containing protein</fullName>
    </recommendedName>
</protein>
<evidence type="ECO:0000313" key="2">
    <source>
        <dbReference type="EMBL" id="KAK7308339.1"/>
    </source>
</evidence>
<dbReference type="Pfam" id="PF00270">
    <property type="entry name" value="DEAD"/>
    <property type="match status" value="1"/>
</dbReference>
<accession>A0AAN9K1G5</accession>
<dbReference type="SUPFAM" id="SSF52540">
    <property type="entry name" value="P-loop containing nucleoside triphosphate hydrolases"/>
    <property type="match status" value="1"/>
</dbReference>
<dbReference type="InterPro" id="IPR027417">
    <property type="entry name" value="P-loop_NTPase"/>
</dbReference>
<evidence type="ECO:0000313" key="3">
    <source>
        <dbReference type="Proteomes" id="UP001367508"/>
    </source>
</evidence>
<dbReference type="GO" id="GO:0003676">
    <property type="term" value="F:nucleic acid binding"/>
    <property type="evidence" value="ECO:0007669"/>
    <property type="project" value="InterPro"/>
</dbReference>
<name>A0AAN9K1G5_CANGL</name>
<dbReference type="GO" id="GO:0005524">
    <property type="term" value="F:ATP binding"/>
    <property type="evidence" value="ECO:0007669"/>
    <property type="project" value="InterPro"/>
</dbReference>
<organism evidence="2 3">
    <name type="scientific">Canavalia gladiata</name>
    <name type="common">Sword bean</name>
    <name type="synonym">Dolichos gladiatus</name>
    <dbReference type="NCBI Taxonomy" id="3824"/>
    <lineage>
        <taxon>Eukaryota</taxon>
        <taxon>Viridiplantae</taxon>
        <taxon>Streptophyta</taxon>
        <taxon>Embryophyta</taxon>
        <taxon>Tracheophyta</taxon>
        <taxon>Spermatophyta</taxon>
        <taxon>Magnoliopsida</taxon>
        <taxon>eudicotyledons</taxon>
        <taxon>Gunneridae</taxon>
        <taxon>Pentapetalae</taxon>
        <taxon>rosids</taxon>
        <taxon>fabids</taxon>
        <taxon>Fabales</taxon>
        <taxon>Fabaceae</taxon>
        <taxon>Papilionoideae</taxon>
        <taxon>50 kb inversion clade</taxon>
        <taxon>NPAAA clade</taxon>
        <taxon>indigoferoid/millettioid clade</taxon>
        <taxon>Phaseoleae</taxon>
        <taxon>Canavalia</taxon>
    </lineage>
</organism>
<proteinExistence type="predicted"/>
<reference evidence="2 3" key="1">
    <citation type="submission" date="2024-01" db="EMBL/GenBank/DDBJ databases">
        <title>The genomes of 5 underutilized Papilionoideae crops provide insights into root nodulation and disease resistanc.</title>
        <authorList>
            <person name="Jiang F."/>
        </authorList>
    </citation>
    <scope>NUCLEOTIDE SEQUENCE [LARGE SCALE GENOMIC DNA]</scope>
    <source>
        <strain evidence="2">LVBAO_FW01</strain>
        <tissue evidence="2">Leaves</tissue>
    </source>
</reference>
<dbReference type="EMBL" id="JAYMYQ010000010">
    <property type="protein sequence ID" value="KAK7308339.1"/>
    <property type="molecule type" value="Genomic_DNA"/>
</dbReference>
<gene>
    <name evidence="2" type="ORF">VNO77_41941</name>
</gene>
<dbReference type="InterPro" id="IPR011545">
    <property type="entry name" value="DEAD/DEAH_box_helicase_dom"/>
</dbReference>
<feature type="domain" description="DEAD/DEAH-box helicase" evidence="1">
    <location>
        <begin position="169"/>
        <end position="217"/>
    </location>
</feature>
<sequence>MFLKITSLTKLMGGKRLKILQDLSYGVEHRDLEVFLKKKVDSSLEFLLLVSDKLWDVVPNGEVVVAKKIRTKYYSWKECINLREAKTLERMKHPNSVKLKVIKENVILGATLPCISNKEEKIRVVARETNGEVQADVNCVINSGYFSSCMPVAADTRDCIRLVFQHPSKVQHECIPQAILGMDVICQAKSGMGKTIVFVLSTLQQIDPAPDPISMLVFCIQEN</sequence>
<keyword evidence="3" id="KW-1185">Reference proteome</keyword>
<comment type="caution">
    <text evidence="2">The sequence shown here is derived from an EMBL/GenBank/DDBJ whole genome shotgun (WGS) entry which is preliminary data.</text>
</comment>
<dbReference type="Gene3D" id="3.40.50.300">
    <property type="entry name" value="P-loop containing nucleotide triphosphate hydrolases"/>
    <property type="match status" value="1"/>
</dbReference>
<dbReference type="Proteomes" id="UP001367508">
    <property type="component" value="Unassembled WGS sequence"/>
</dbReference>
<evidence type="ECO:0000259" key="1">
    <source>
        <dbReference type="Pfam" id="PF00270"/>
    </source>
</evidence>
<dbReference type="AlphaFoldDB" id="A0AAN9K1G5"/>